<keyword evidence="2" id="KW-1185">Reference proteome</keyword>
<dbReference type="Proteomes" id="UP000095287">
    <property type="component" value="Unplaced"/>
</dbReference>
<proteinExistence type="predicted"/>
<sequence>MTLLVEAQFALSVAAVLLLPSATIACGSFCRRRSKKDKRSAKAQGLAGSSGKETKADEVEKTQEETEPTQPVSPPTFSPVSSTEKHDRDT</sequence>
<evidence type="ECO:0000313" key="2">
    <source>
        <dbReference type="Proteomes" id="UP000095287"/>
    </source>
</evidence>
<evidence type="ECO:0000313" key="3">
    <source>
        <dbReference type="WBParaSite" id="L893_g634.t1"/>
    </source>
</evidence>
<protein>
    <submittedName>
        <fullName evidence="3">Transmembrane protein</fullName>
    </submittedName>
</protein>
<dbReference type="WBParaSite" id="L893_g634.t1">
    <property type="protein sequence ID" value="L893_g634.t1"/>
    <property type="gene ID" value="L893_g634"/>
</dbReference>
<evidence type="ECO:0000256" key="1">
    <source>
        <dbReference type="SAM" id="MobiDB-lite"/>
    </source>
</evidence>
<reference evidence="3" key="1">
    <citation type="submission" date="2016-11" db="UniProtKB">
        <authorList>
            <consortium name="WormBaseParasite"/>
        </authorList>
    </citation>
    <scope>IDENTIFICATION</scope>
</reference>
<dbReference type="AlphaFoldDB" id="A0A1I8AIL6"/>
<feature type="compositionally biased region" description="Basic and acidic residues" evidence="1">
    <location>
        <begin position="52"/>
        <end position="64"/>
    </location>
</feature>
<feature type="region of interest" description="Disordered" evidence="1">
    <location>
        <begin position="34"/>
        <end position="90"/>
    </location>
</feature>
<accession>A0A1I8AIL6</accession>
<organism evidence="2 3">
    <name type="scientific">Steinernema glaseri</name>
    <dbReference type="NCBI Taxonomy" id="37863"/>
    <lineage>
        <taxon>Eukaryota</taxon>
        <taxon>Metazoa</taxon>
        <taxon>Ecdysozoa</taxon>
        <taxon>Nematoda</taxon>
        <taxon>Chromadorea</taxon>
        <taxon>Rhabditida</taxon>
        <taxon>Tylenchina</taxon>
        <taxon>Panagrolaimomorpha</taxon>
        <taxon>Strongyloidoidea</taxon>
        <taxon>Steinernematidae</taxon>
        <taxon>Steinernema</taxon>
    </lineage>
</organism>
<name>A0A1I8AIL6_9BILA</name>